<evidence type="ECO:0000256" key="5">
    <source>
        <dbReference type="ARBA" id="ARBA00022989"/>
    </source>
</evidence>
<dbReference type="Proteomes" id="UP000321899">
    <property type="component" value="Unassembled WGS sequence"/>
</dbReference>
<comment type="similarity">
    <text evidence="2">Belongs to the ABC-4 integral membrane protein family. LolC/E subfamily.</text>
</comment>
<evidence type="ECO:0000259" key="8">
    <source>
        <dbReference type="Pfam" id="PF02687"/>
    </source>
</evidence>
<protein>
    <submittedName>
        <fullName evidence="10">ABC transporter permease</fullName>
    </submittedName>
</protein>
<evidence type="ECO:0000313" key="10">
    <source>
        <dbReference type="EMBL" id="TYT74925.1"/>
    </source>
</evidence>
<keyword evidence="11" id="KW-1185">Reference proteome</keyword>
<name>A0A5Q4VBJ5_9BACT</name>
<gene>
    <name evidence="10" type="ORF">FIM25_07310</name>
</gene>
<keyword evidence="5 7" id="KW-1133">Transmembrane helix</keyword>
<feature type="transmembrane region" description="Helical" evidence="7">
    <location>
        <begin position="362"/>
        <end position="382"/>
    </location>
</feature>
<proteinExistence type="inferred from homology"/>
<evidence type="ECO:0000256" key="2">
    <source>
        <dbReference type="ARBA" id="ARBA00005236"/>
    </source>
</evidence>
<feature type="transmembrane region" description="Helical" evidence="7">
    <location>
        <begin position="488"/>
        <end position="509"/>
    </location>
</feature>
<keyword evidence="4 7" id="KW-0812">Transmembrane</keyword>
<feature type="transmembrane region" description="Helical" evidence="7">
    <location>
        <begin position="409"/>
        <end position="429"/>
    </location>
</feature>
<keyword evidence="6 7" id="KW-0472">Membrane</keyword>
<feature type="domain" description="ABC3 transporter permease C-terminal" evidence="8">
    <location>
        <begin position="264"/>
        <end position="387"/>
    </location>
</feature>
<dbReference type="InterPro" id="IPR025857">
    <property type="entry name" value="MacB_PCD"/>
</dbReference>
<dbReference type="EMBL" id="VDMB01000007">
    <property type="protein sequence ID" value="TYT74925.1"/>
    <property type="molecule type" value="Genomic_DNA"/>
</dbReference>
<accession>A0A5Q4VBJ5</accession>
<dbReference type="RefSeq" id="WP_139447806.1">
    <property type="nucleotide sequence ID" value="NZ_VDMB01000007.1"/>
</dbReference>
<evidence type="ECO:0000256" key="1">
    <source>
        <dbReference type="ARBA" id="ARBA00004651"/>
    </source>
</evidence>
<dbReference type="GO" id="GO:0044874">
    <property type="term" value="P:lipoprotein localization to outer membrane"/>
    <property type="evidence" value="ECO:0007669"/>
    <property type="project" value="TreeGrafter"/>
</dbReference>
<feature type="domain" description="ABC3 transporter permease C-terminal" evidence="8">
    <location>
        <begin position="735"/>
        <end position="853"/>
    </location>
</feature>
<feature type="domain" description="MacB-like periplasmic core" evidence="9">
    <location>
        <begin position="23"/>
        <end position="233"/>
    </location>
</feature>
<sequence length="864" mass="93298">MKFFFFLLFRISLRHLLRQKLRTFAALLAIALGASVFSSVRMAIDGAGESFSSSVTQVTGRADYHLTAGPEGIPEELMADFLHHPDVLAAAPFSSVYVLPDRQDKQGERPFLLMGLDPFLDTSFRQWEPVSSEEDSGGISELVTRPGAMLVTRSLARRLDLGHGDSLRILHGGKPADMFVAGILEEKGLALAEGGGLALCDMATFQESTGRYGLVDRMDLRLHAGADIMALEAMLPSGVQMQPATVFRDTGLSMVKAYRMNLLVMGFVSLFVGMFLVYSVVALNAASRSREVAMLRAMGAAKASIFLLFITEGLLLGIMGWLFSLPLTLLAYPFLQDGVGKTLETLFFGKGVAAHAFRFKDLWLTLALTLFVAAIAALYPALQATSVSAKRAMAARDFSVRKPGAGKPAVLAGFGLLAAVPLFAGLPALDGLPMGGYLAAFSLFGGTALILPWVLARLGPGMALFLGRSFGVSAFLAARQFRESGGRIALAAGALTTAVALFVALSLMITSFRETVRLWVDQSISGDLFIRSKMAELNDYRYPLSAELVAQIEKLPSWDALGYRRVKLEKNGLVFDLEAMDMDILSRYGGFLDVTGNSSDAYFYSGHGPIPLLVSEPALHLHGLDKGQILDFYVDGVFLQFEVKAIVRDFRTRTLALFCDMEALRHQTGNQEISGMRLFYNKSSGDGGQEKDLALELLRNQLLKDYGDSVDVVAGLSLRNAVLDIFDETFAVTFVLLAMALGIAGLGIATTMTLRVMVERVELLTLRSLGASAFQVRSMVRWEAGLLLAFSLVAGLACGFVLSYLLIHGINKQSFGWTFLFALDGMNLLAGILMIFLAGMLAAGPAMALALRGSPAEALREGAS</sequence>
<dbReference type="PANTHER" id="PTHR30489">
    <property type="entry name" value="LIPOPROTEIN-RELEASING SYSTEM TRANSMEMBRANE PROTEIN LOLE"/>
    <property type="match status" value="1"/>
</dbReference>
<evidence type="ECO:0000256" key="7">
    <source>
        <dbReference type="SAM" id="Phobius"/>
    </source>
</evidence>
<dbReference type="PANTHER" id="PTHR30489:SF0">
    <property type="entry name" value="LIPOPROTEIN-RELEASING SYSTEM TRANSMEMBRANE PROTEIN LOLE"/>
    <property type="match status" value="1"/>
</dbReference>
<organism evidence="10 11">
    <name type="scientific">Desulfobotulus mexicanus</name>
    <dbReference type="NCBI Taxonomy" id="2586642"/>
    <lineage>
        <taxon>Bacteria</taxon>
        <taxon>Pseudomonadati</taxon>
        <taxon>Thermodesulfobacteriota</taxon>
        <taxon>Desulfobacteria</taxon>
        <taxon>Desulfobacterales</taxon>
        <taxon>Desulfobacteraceae</taxon>
        <taxon>Desulfobotulus</taxon>
    </lineage>
</organism>
<dbReference type="Pfam" id="PF12704">
    <property type="entry name" value="MacB_PCD"/>
    <property type="match status" value="1"/>
</dbReference>
<dbReference type="OrthoDB" id="9780560at2"/>
<dbReference type="InterPro" id="IPR051447">
    <property type="entry name" value="Lipoprotein-release_system"/>
</dbReference>
<dbReference type="InterPro" id="IPR003838">
    <property type="entry name" value="ABC3_permease_C"/>
</dbReference>
<feature type="transmembrane region" description="Helical" evidence="7">
    <location>
        <begin position="262"/>
        <end position="283"/>
    </location>
</feature>
<dbReference type="Pfam" id="PF02687">
    <property type="entry name" value="FtsX"/>
    <property type="match status" value="2"/>
</dbReference>
<feature type="transmembrane region" description="Helical" evidence="7">
    <location>
        <begin position="729"/>
        <end position="749"/>
    </location>
</feature>
<keyword evidence="3" id="KW-1003">Cell membrane</keyword>
<evidence type="ECO:0000256" key="6">
    <source>
        <dbReference type="ARBA" id="ARBA00023136"/>
    </source>
</evidence>
<feature type="transmembrane region" description="Helical" evidence="7">
    <location>
        <begin position="304"/>
        <end position="323"/>
    </location>
</feature>
<evidence type="ECO:0000256" key="4">
    <source>
        <dbReference type="ARBA" id="ARBA00022692"/>
    </source>
</evidence>
<evidence type="ECO:0000313" key="11">
    <source>
        <dbReference type="Proteomes" id="UP000321899"/>
    </source>
</evidence>
<evidence type="ECO:0000256" key="3">
    <source>
        <dbReference type="ARBA" id="ARBA00022475"/>
    </source>
</evidence>
<evidence type="ECO:0000259" key="9">
    <source>
        <dbReference type="Pfam" id="PF12704"/>
    </source>
</evidence>
<comment type="caution">
    <text evidence="10">The sequence shown here is derived from an EMBL/GenBank/DDBJ whole genome shotgun (WGS) entry which is preliminary data.</text>
</comment>
<dbReference type="AlphaFoldDB" id="A0A5Q4VBJ5"/>
<reference evidence="10 11" key="1">
    <citation type="submission" date="2019-06" db="EMBL/GenBank/DDBJ databases">
        <title>Desulfobotulus mexicanus sp. nov., a novel sulfate-reducing bacterium isolated from the sediment of an alkaline crater lake in Mexico.</title>
        <authorList>
            <person name="Hirschler-Rea A."/>
        </authorList>
    </citation>
    <scope>NUCLEOTIDE SEQUENCE [LARGE SCALE GENOMIC DNA]</scope>
    <source>
        <strain evidence="10 11">PAR22N</strain>
    </source>
</reference>
<feature type="transmembrane region" description="Helical" evidence="7">
    <location>
        <begin position="828"/>
        <end position="851"/>
    </location>
</feature>
<feature type="transmembrane region" description="Helical" evidence="7">
    <location>
        <begin position="435"/>
        <end position="456"/>
    </location>
</feature>
<feature type="transmembrane region" description="Helical" evidence="7">
    <location>
        <begin position="784"/>
        <end position="807"/>
    </location>
</feature>
<comment type="subcellular location">
    <subcellularLocation>
        <location evidence="1">Cell membrane</location>
        <topology evidence="1">Multi-pass membrane protein</topology>
    </subcellularLocation>
</comment>
<dbReference type="GO" id="GO:0098797">
    <property type="term" value="C:plasma membrane protein complex"/>
    <property type="evidence" value="ECO:0007669"/>
    <property type="project" value="TreeGrafter"/>
</dbReference>